<keyword evidence="1" id="KW-0812">Transmembrane</keyword>
<protein>
    <recommendedName>
        <fullName evidence="4">Zinc finger GRF-type domain-containing protein</fullName>
    </recommendedName>
</protein>
<reference evidence="2" key="1">
    <citation type="submission" date="2015-04" db="UniProtKB">
        <authorList>
            <consortium name="EnsemblPlants"/>
        </authorList>
    </citation>
    <scope>IDENTIFICATION</scope>
</reference>
<evidence type="ECO:0000313" key="3">
    <source>
        <dbReference type="Proteomes" id="UP000026962"/>
    </source>
</evidence>
<organism evidence="2">
    <name type="scientific">Oryza punctata</name>
    <name type="common">Red rice</name>
    <dbReference type="NCBI Taxonomy" id="4537"/>
    <lineage>
        <taxon>Eukaryota</taxon>
        <taxon>Viridiplantae</taxon>
        <taxon>Streptophyta</taxon>
        <taxon>Embryophyta</taxon>
        <taxon>Tracheophyta</taxon>
        <taxon>Spermatophyta</taxon>
        <taxon>Magnoliopsida</taxon>
        <taxon>Liliopsida</taxon>
        <taxon>Poales</taxon>
        <taxon>Poaceae</taxon>
        <taxon>BOP clade</taxon>
        <taxon>Oryzoideae</taxon>
        <taxon>Oryzeae</taxon>
        <taxon>Oryzinae</taxon>
        <taxon>Oryza</taxon>
    </lineage>
</organism>
<sequence>MAATMNNFSWRGRRLKAATRLDGPEAMEVSFSGGDGRSAISRVCSVESAAPSIPELKCACGHATAVHTSNTPKNPARRWLQCRGQGCRCLLWIWEDLLNEYVEEMVAYCHAGEYDYLRETCDSLHHLVVDQRHHVSQLSALSDAKELQLQANSESLNQSKTECADLKKKLESEKARTRTMLIEPPGSIPSIADVAGELGIFRGASTSWVLVAAVVSLAPAVGGGAVLVAVDFLVDELGFVVDGEWIWGTEMVEPDRVRDALYRRHQGHKRPY</sequence>
<evidence type="ECO:0000313" key="2">
    <source>
        <dbReference type="EnsemblPlants" id="OPUNC03G08490.1"/>
    </source>
</evidence>
<evidence type="ECO:0008006" key="4">
    <source>
        <dbReference type="Google" id="ProtNLM"/>
    </source>
</evidence>
<dbReference type="HOGENOM" id="CLU_1024451_0_0_1"/>
<accession>A0A0E0KAN6</accession>
<dbReference type="Gramene" id="OPUNC03G08490.1">
    <property type="protein sequence ID" value="OPUNC03G08490.1"/>
    <property type="gene ID" value="OPUNC03G08490"/>
</dbReference>
<dbReference type="EnsemblPlants" id="OPUNC03G08490.1">
    <property type="protein sequence ID" value="OPUNC03G08490.1"/>
    <property type="gene ID" value="OPUNC03G08490"/>
</dbReference>
<dbReference type="eggNOG" id="ENOG502R4T3">
    <property type="taxonomic scope" value="Eukaryota"/>
</dbReference>
<reference evidence="2" key="2">
    <citation type="submission" date="2018-05" db="EMBL/GenBank/DDBJ databases">
        <title>OpunRS2 (Oryza punctata Reference Sequence Version 2).</title>
        <authorList>
            <person name="Zhang J."/>
            <person name="Kudrna D."/>
            <person name="Lee S."/>
            <person name="Talag J."/>
            <person name="Welchert J."/>
            <person name="Wing R.A."/>
        </authorList>
    </citation>
    <scope>NUCLEOTIDE SEQUENCE [LARGE SCALE GENOMIC DNA]</scope>
</reference>
<keyword evidence="3" id="KW-1185">Reference proteome</keyword>
<keyword evidence="1" id="KW-1133">Transmembrane helix</keyword>
<feature type="transmembrane region" description="Helical" evidence="1">
    <location>
        <begin position="208"/>
        <end position="230"/>
    </location>
</feature>
<evidence type="ECO:0000256" key="1">
    <source>
        <dbReference type="SAM" id="Phobius"/>
    </source>
</evidence>
<dbReference type="AlphaFoldDB" id="A0A0E0KAN6"/>
<dbReference type="Proteomes" id="UP000026962">
    <property type="component" value="Chromosome 3"/>
</dbReference>
<keyword evidence="1" id="KW-0472">Membrane</keyword>
<name>A0A0E0KAN6_ORYPU</name>
<proteinExistence type="predicted"/>